<organism evidence="6 7">
    <name type="scientific">Lucilia cuprina</name>
    <name type="common">Green bottle fly</name>
    <name type="synonym">Australian sheep blowfly</name>
    <dbReference type="NCBI Taxonomy" id="7375"/>
    <lineage>
        <taxon>Eukaryota</taxon>
        <taxon>Metazoa</taxon>
        <taxon>Ecdysozoa</taxon>
        <taxon>Arthropoda</taxon>
        <taxon>Hexapoda</taxon>
        <taxon>Insecta</taxon>
        <taxon>Pterygota</taxon>
        <taxon>Neoptera</taxon>
        <taxon>Endopterygota</taxon>
        <taxon>Diptera</taxon>
        <taxon>Brachycera</taxon>
        <taxon>Muscomorpha</taxon>
        <taxon>Oestroidea</taxon>
        <taxon>Calliphoridae</taxon>
        <taxon>Luciliinae</taxon>
        <taxon>Lucilia</taxon>
    </lineage>
</organism>
<dbReference type="STRING" id="7375.A0A0L0BQ73"/>
<dbReference type="GO" id="GO:0032981">
    <property type="term" value="P:mitochondrial respiratory chain complex I assembly"/>
    <property type="evidence" value="ECO:0007669"/>
    <property type="project" value="TreeGrafter"/>
</dbReference>
<protein>
    <submittedName>
        <fullName evidence="6">Putative complex I intermediate-associated protein 30, mitochondrial</fullName>
    </submittedName>
</protein>
<comment type="similarity">
    <text evidence="2">Belongs to the CIA30 family.</text>
</comment>
<evidence type="ECO:0000256" key="1">
    <source>
        <dbReference type="ARBA" id="ARBA00004173"/>
    </source>
</evidence>
<sequence length="310" mass="36051">MFSIIRNCPALKRLPFKTICQQENSINSLIIPISCVHTTPVCKTFWEREKKSGYKTSLPQPSKKKMILDGLRELKEEIHLWSEEMKEKLESDPILVYRPGETDIVFNFKDKSSLDKWIVTTDMDHNEGKSTASLELSNSGAGLFHGEVNSEHIKDGVIKRTGYANIRTKRVRKSFKREATYDWSQYNMLVLKIRGDGRSYLINLHCEGYFDLMWNDVYHYALYTRGGPHWQIAKIPFSKFFYSSKGRVQDRQQAIQLNRITHFGFSVAAKNGMDGPFNLEIDYVGLEFDPSHREEFAYEMYQTPKYIVAT</sequence>
<dbReference type="PANTHER" id="PTHR13194">
    <property type="entry name" value="COMPLEX I INTERMEDIATE-ASSOCIATED PROTEIN 30"/>
    <property type="match status" value="1"/>
</dbReference>
<name>A0A0L0BQ73_LUCCU</name>
<comment type="subcellular location">
    <subcellularLocation>
        <location evidence="1">Mitochondrion</location>
    </subcellularLocation>
</comment>
<dbReference type="AlphaFoldDB" id="A0A0L0BQ73"/>
<dbReference type="GO" id="GO:0005739">
    <property type="term" value="C:mitochondrion"/>
    <property type="evidence" value="ECO:0007669"/>
    <property type="project" value="UniProtKB-SubCell"/>
</dbReference>
<gene>
    <name evidence="6" type="ORF">FF38_12576</name>
</gene>
<evidence type="ECO:0000256" key="2">
    <source>
        <dbReference type="ARBA" id="ARBA00007884"/>
    </source>
</evidence>
<comment type="caution">
    <text evidence="6">The sequence shown here is derived from an EMBL/GenBank/DDBJ whole genome shotgun (WGS) entry which is preliminary data.</text>
</comment>
<dbReference type="InterPro" id="IPR039131">
    <property type="entry name" value="NDUFAF1"/>
</dbReference>
<dbReference type="GO" id="GO:0006120">
    <property type="term" value="P:mitochondrial electron transport, NADH to ubiquinone"/>
    <property type="evidence" value="ECO:0007669"/>
    <property type="project" value="TreeGrafter"/>
</dbReference>
<evidence type="ECO:0000313" key="6">
    <source>
        <dbReference type="EMBL" id="KNC21359.1"/>
    </source>
</evidence>
<evidence type="ECO:0000259" key="5">
    <source>
        <dbReference type="Pfam" id="PF08547"/>
    </source>
</evidence>
<keyword evidence="7" id="KW-1185">Reference proteome</keyword>
<evidence type="ECO:0000256" key="3">
    <source>
        <dbReference type="ARBA" id="ARBA00023128"/>
    </source>
</evidence>
<dbReference type="InterPro" id="IPR013857">
    <property type="entry name" value="NADH-UbQ_OxRdtase-assoc_prot30"/>
</dbReference>
<keyword evidence="4" id="KW-0143">Chaperone</keyword>
<dbReference type="OMA" id="KRTGYAN"/>
<accession>A0A0L0BQ73</accession>
<evidence type="ECO:0000313" key="7">
    <source>
        <dbReference type="Proteomes" id="UP000037069"/>
    </source>
</evidence>
<keyword evidence="3" id="KW-0496">Mitochondrion</keyword>
<reference evidence="6 7" key="1">
    <citation type="journal article" date="2015" name="Nat. Commun.">
        <title>Lucilia cuprina genome unlocks parasitic fly biology to underpin future interventions.</title>
        <authorList>
            <person name="Anstead C.A."/>
            <person name="Korhonen P.K."/>
            <person name="Young N.D."/>
            <person name="Hall R.S."/>
            <person name="Jex A.R."/>
            <person name="Murali S.C."/>
            <person name="Hughes D.S."/>
            <person name="Lee S.F."/>
            <person name="Perry T."/>
            <person name="Stroehlein A.J."/>
            <person name="Ansell B.R."/>
            <person name="Breugelmans B."/>
            <person name="Hofmann A."/>
            <person name="Qu J."/>
            <person name="Dugan S."/>
            <person name="Lee S.L."/>
            <person name="Chao H."/>
            <person name="Dinh H."/>
            <person name="Han Y."/>
            <person name="Doddapaneni H.V."/>
            <person name="Worley K.C."/>
            <person name="Muzny D.M."/>
            <person name="Ioannidis P."/>
            <person name="Waterhouse R.M."/>
            <person name="Zdobnov E.M."/>
            <person name="James P.J."/>
            <person name="Bagnall N.H."/>
            <person name="Kotze A.C."/>
            <person name="Gibbs R.A."/>
            <person name="Richards S."/>
            <person name="Batterham P."/>
            <person name="Gasser R.B."/>
        </authorList>
    </citation>
    <scope>NUCLEOTIDE SEQUENCE [LARGE SCALE GENOMIC DNA]</scope>
    <source>
        <strain evidence="6 7">LS</strain>
        <tissue evidence="6">Full body</tissue>
    </source>
</reference>
<dbReference type="SUPFAM" id="SSF49785">
    <property type="entry name" value="Galactose-binding domain-like"/>
    <property type="match status" value="1"/>
</dbReference>
<dbReference type="GO" id="GO:0051082">
    <property type="term" value="F:unfolded protein binding"/>
    <property type="evidence" value="ECO:0007669"/>
    <property type="project" value="TreeGrafter"/>
</dbReference>
<dbReference type="InterPro" id="IPR008979">
    <property type="entry name" value="Galactose-bd-like_sf"/>
</dbReference>
<proteinExistence type="inferred from homology"/>
<dbReference type="Pfam" id="PF08547">
    <property type="entry name" value="CIA30"/>
    <property type="match status" value="1"/>
</dbReference>
<dbReference type="PANTHER" id="PTHR13194:SF18">
    <property type="entry name" value="COMPLEX I INTERMEDIATE-ASSOCIATED PROTEIN 30, MITOCHONDRIAL"/>
    <property type="match status" value="1"/>
</dbReference>
<dbReference type="EMBL" id="JRES01001623">
    <property type="protein sequence ID" value="KNC21359.1"/>
    <property type="molecule type" value="Genomic_DNA"/>
</dbReference>
<dbReference type="OrthoDB" id="42561at2759"/>
<evidence type="ECO:0000256" key="4">
    <source>
        <dbReference type="ARBA" id="ARBA00023186"/>
    </source>
</evidence>
<dbReference type="Proteomes" id="UP000037069">
    <property type="component" value="Unassembled WGS sequence"/>
</dbReference>
<feature type="domain" description="NADH:ubiquinone oxidoreductase intermediate-associated protein 30" evidence="5">
    <location>
        <begin position="106"/>
        <end position="281"/>
    </location>
</feature>